<dbReference type="RefSeq" id="WP_169457598.1">
    <property type="nucleotide sequence ID" value="NZ_CP051774.1"/>
</dbReference>
<accession>A0A858RQE1</accession>
<keyword evidence="1" id="KW-0812">Transmembrane</keyword>
<dbReference type="Proteomes" id="UP000501812">
    <property type="component" value="Chromosome"/>
</dbReference>
<evidence type="ECO:0000313" key="3">
    <source>
        <dbReference type="Proteomes" id="UP000501812"/>
    </source>
</evidence>
<feature type="transmembrane region" description="Helical" evidence="1">
    <location>
        <begin position="9"/>
        <end position="27"/>
    </location>
</feature>
<gene>
    <name evidence="2" type="ORF">HHL09_26145</name>
</gene>
<keyword evidence="1" id="KW-0472">Membrane</keyword>
<dbReference type="AlphaFoldDB" id="A0A858RQE1"/>
<dbReference type="EMBL" id="CP051774">
    <property type="protein sequence ID" value="QJE99112.1"/>
    <property type="molecule type" value="Genomic_DNA"/>
</dbReference>
<evidence type="ECO:0000256" key="1">
    <source>
        <dbReference type="SAM" id="Phobius"/>
    </source>
</evidence>
<reference evidence="2 3" key="1">
    <citation type="submission" date="2020-04" db="EMBL/GenBank/DDBJ databases">
        <title>Luteolibacter sp. G-1-1-1 isolated from soil.</title>
        <authorList>
            <person name="Dahal R.H."/>
        </authorList>
    </citation>
    <scope>NUCLEOTIDE SEQUENCE [LARGE SCALE GENOMIC DNA]</scope>
    <source>
        <strain evidence="2 3">G-1-1-1</strain>
    </source>
</reference>
<evidence type="ECO:0000313" key="2">
    <source>
        <dbReference type="EMBL" id="QJE99112.1"/>
    </source>
</evidence>
<dbReference type="KEGG" id="luo:HHL09_26145"/>
<keyword evidence="3" id="KW-1185">Reference proteome</keyword>
<proteinExistence type="predicted"/>
<protein>
    <submittedName>
        <fullName evidence="2">Uncharacterized protein</fullName>
    </submittedName>
</protein>
<keyword evidence="1" id="KW-1133">Transmembrane helix</keyword>
<feature type="transmembrane region" description="Helical" evidence="1">
    <location>
        <begin position="121"/>
        <end position="145"/>
    </location>
</feature>
<organism evidence="2 3">
    <name type="scientific">Luteolibacter luteus</name>
    <dbReference type="NCBI Taxonomy" id="2728835"/>
    <lineage>
        <taxon>Bacteria</taxon>
        <taxon>Pseudomonadati</taxon>
        <taxon>Verrucomicrobiota</taxon>
        <taxon>Verrucomicrobiia</taxon>
        <taxon>Verrucomicrobiales</taxon>
        <taxon>Verrucomicrobiaceae</taxon>
        <taxon>Luteolibacter</taxon>
    </lineage>
</organism>
<name>A0A858RQE1_9BACT</name>
<sequence>MNPKPLHRSITFWSGIFVMGFITWAWWDSGKFQSTLTWQRFKVLHLEGYLGITISPPTKAQPFEFHRKAPLASDARAFHLARPAFARSGNPRPKTRETFPDGLTTTQVISLWGCKASPPGWSIIFIPHWLILLLADLPWLGFLTLRAMRHVRARRSILSET</sequence>